<dbReference type="PANTHER" id="PTHR11955">
    <property type="entry name" value="FATTY ACID BINDING PROTEIN"/>
    <property type="match status" value="1"/>
</dbReference>
<dbReference type="AlphaFoldDB" id="A0A7S2SJ17"/>
<evidence type="ECO:0000256" key="1">
    <source>
        <dbReference type="ARBA" id="ARBA00008390"/>
    </source>
</evidence>
<gene>
    <name evidence="2" type="ORF">QSP1433_LOCUS14328</name>
</gene>
<dbReference type="InterPro" id="IPR012674">
    <property type="entry name" value="Calycin"/>
</dbReference>
<dbReference type="PRINTS" id="PR00178">
    <property type="entry name" value="FATTYACIDBP"/>
</dbReference>
<comment type="similarity">
    <text evidence="1">Belongs to the calycin superfamily. Fatty-acid binding protein (FABP) family.</text>
</comment>
<dbReference type="SUPFAM" id="SSF50814">
    <property type="entry name" value="Lipocalins"/>
    <property type="match status" value="1"/>
</dbReference>
<sequence>MAAIVDTVDYSGHWVNSKSENMDNLLKSLGVGYMKRTAAQAMGYGKGKNANLIKADGDSVIITTVTRTGEFTNNLNVGAGEQQIDTQDGPEMGCAEWGSDGALVVKTKLMKKPVVVTRKILADGTLQMEIDHNNVKATRIFVKQ</sequence>
<accession>A0A7S2SJ17</accession>
<organism evidence="2">
    <name type="scientific">Mucochytrium quahogii</name>
    <dbReference type="NCBI Taxonomy" id="96639"/>
    <lineage>
        <taxon>Eukaryota</taxon>
        <taxon>Sar</taxon>
        <taxon>Stramenopiles</taxon>
        <taxon>Bigyra</taxon>
        <taxon>Labyrinthulomycetes</taxon>
        <taxon>Thraustochytrida</taxon>
        <taxon>Thraustochytriidae</taxon>
        <taxon>Mucochytrium</taxon>
    </lineage>
</organism>
<dbReference type="InterPro" id="IPR000463">
    <property type="entry name" value="Fatty_acid-bd"/>
</dbReference>
<dbReference type="EMBL" id="HBHK01022671">
    <property type="protein sequence ID" value="CAD9700708.1"/>
    <property type="molecule type" value="Transcribed_RNA"/>
</dbReference>
<proteinExistence type="inferred from homology"/>
<dbReference type="Gene3D" id="2.40.128.20">
    <property type="match status" value="1"/>
</dbReference>
<protein>
    <submittedName>
        <fullName evidence="2">Uncharacterized protein</fullName>
    </submittedName>
</protein>
<evidence type="ECO:0000313" key="2">
    <source>
        <dbReference type="EMBL" id="CAD9700708.1"/>
    </source>
</evidence>
<dbReference type="CDD" id="cd00742">
    <property type="entry name" value="FABP"/>
    <property type="match status" value="1"/>
</dbReference>
<dbReference type="GO" id="GO:0008289">
    <property type="term" value="F:lipid binding"/>
    <property type="evidence" value="ECO:0007669"/>
    <property type="project" value="InterPro"/>
</dbReference>
<reference evidence="2" key="1">
    <citation type="submission" date="2021-01" db="EMBL/GenBank/DDBJ databases">
        <authorList>
            <person name="Corre E."/>
            <person name="Pelletier E."/>
            <person name="Niang G."/>
            <person name="Scheremetjew M."/>
            <person name="Finn R."/>
            <person name="Kale V."/>
            <person name="Holt S."/>
            <person name="Cochrane G."/>
            <person name="Meng A."/>
            <person name="Brown T."/>
            <person name="Cohen L."/>
        </authorList>
    </citation>
    <scope>NUCLEOTIDE SEQUENCE</scope>
    <source>
        <strain evidence="2">NY070348D</strain>
    </source>
</reference>
<dbReference type="InterPro" id="IPR031259">
    <property type="entry name" value="ILBP"/>
</dbReference>
<name>A0A7S2SJ17_9STRA</name>